<protein>
    <submittedName>
        <fullName evidence="1">Uncharacterized protein</fullName>
    </submittedName>
</protein>
<accession>A0ACC2XXA9</accession>
<keyword evidence="2" id="KW-1185">Reference proteome</keyword>
<sequence length="713" mass="79925">MSAKHVAGILGDYTTNDQSQQSVNARYGQTPSNNINIIKPSQNGIVSLLTPPSSDVEAEAQPSRLHHSRQPLHQSLLKDVQSPLDHVSREETIRKLLERKEMLEAYLKALAESSQLETSKSPDSPILQSAASTPQSESLHRKYRTVRKVTTVNRVRRSIRRLSRWYRRPAEQVAFVNTIQIGVREEDVYQKSEDNDSDDADEEIVFKPFRSTLSKIEEHSTRNLKTSEIQALPKPKPTLEEQRSLLLQTIFAPLQLLPISNDKSTRKPSSRLKQNHVLTSNQLRDLRQKNAIITENNPVRYPRGHVASPNIRLHSVDRDTSDAETTIGAVETTIVILAAPARPEILDRIEAVARSLQETFPLQAELLEPFIQDPRTGLSMVYDSAAGIDAGFTQVLWDNGVGTLGMDEVTRKAIPSGNVHIFMDHSNVFLSLDATLRENPLPDLPRYKRKVLSLPVLSLILQRGRAVHPNGLHLAGSSPLMQSFDPAIKLGWECSILKRVPAGAVMQDLEQGAVDDDRPKHHRKGSKWHDKPTVHFDLSDSLGGNKSHSERVPPARQVLSATSDYETTSCSESEARARTNIRYANKDSSASTAPCLRVNKRQSAGKLRMKEQAVDELLHLKILQTILAHRGKRPGTIVLATGDARGGQYNEHGFLGCVREAIARGWQVELWAFKNGMSRSWADCARREGWLESGRFVVWELDNWIRELTQVVE</sequence>
<dbReference type="EMBL" id="JASBWV010000001">
    <property type="protein sequence ID" value="KAJ9128373.1"/>
    <property type="molecule type" value="Genomic_DNA"/>
</dbReference>
<evidence type="ECO:0000313" key="2">
    <source>
        <dbReference type="Proteomes" id="UP001234202"/>
    </source>
</evidence>
<name>A0ACC2XXA9_9TREE</name>
<comment type="caution">
    <text evidence="1">The sequence shown here is derived from an EMBL/GenBank/DDBJ whole genome shotgun (WGS) entry which is preliminary data.</text>
</comment>
<gene>
    <name evidence="1" type="ORF">QFC24_000666</name>
</gene>
<reference evidence="1" key="1">
    <citation type="submission" date="2023-04" db="EMBL/GenBank/DDBJ databases">
        <title>Draft Genome sequencing of Naganishia species isolated from polar environments using Oxford Nanopore Technology.</title>
        <authorList>
            <person name="Leo P."/>
            <person name="Venkateswaran K."/>
        </authorList>
    </citation>
    <scope>NUCLEOTIDE SEQUENCE</scope>
    <source>
        <strain evidence="1">DBVPG 5303</strain>
    </source>
</reference>
<proteinExistence type="predicted"/>
<dbReference type="Proteomes" id="UP001234202">
    <property type="component" value="Unassembled WGS sequence"/>
</dbReference>
<organism evidence="1 2">
    <name type="scientific">Naganishia onofrii</name>
    <dbReference type="NCBI Taxonomy" id="1851511"/>
    <lineage>
        <taxon>Eukaryota</taxon>
        <taxon>Fungi</taxon>
        <taxon>Dikarya</taxon>
        <taxon>Basidiomycota</taxon>
        <taxon>Agaricomycotina</taxon>
        <taxon>Tremellomycetes</taxon>
        <taxon>Filobasidiales</taxon>
        <taxon>Filobasidiaceae</taxon>
        <taxon>Naganishia</taxon>
    </lineage>
</organism>
<evidence type="ECO:0000313" key="1">
    <source>
        <dbReference type="EMBL" id="KAJ9128373.1"/>
    </source>
</evidence>